<feature type="compositionally biased region" description="Acidic residues" evidence="1">
    <location>
        <begin position="51"/>
        <end position="75"/>
    </location>
</feature>
<dbReference type="EMBL" id="JAPFFF010000037">
    <property type="protein sequence ID" value="KAK8842620.1"/>
    <property type="molecule type" value="Genomic_DNA"/>
</dbReference>
<accession>A0ABR2H8S5</accession>
<reference evidence="2 3" key="1">
    <citation type="submission" date="2024-04" db="EMBL/GenBank/DDBJ databases">
        <title>Tritrichomonas musculus Genome.</title>
        <authorList>
            <person name="Alves-Ferreira E."/>
            <person name="Grigg M."/>
            <person name="Lorenzi H."/>
            <person name="Galac M."/>
        </authorList>
    </citation>
    <scope>NUCLEOTIDE SEQUENCE [LARGE SCALE GENOMIC DNA]</scope>
    <source>
        <strain evidence="2 3">EAF2021</strain>
    </source>
</reference>
<name>A0ABR2H8S5_9EUKA</name>
<protein>
    <recommendedName>
        <fullName evidence="4">BTB domain-containing protein</fullName>
    </recommendedName>
</protein>
<gene>
    <name evidence="2" type="ORF">M9Y10_025479</name>
</gene>
<comment type="caution">
    <text evidence="2">The sequence shown here is derived from an EMBL/GenBank/DDBJ whole genome shotgun (WGS) entry which is preliminary data.</text>
</comment>
<evidence type="ECO:0000313" key="3">
    <source>
        <dbReference type="Proteomes" id="UP001470230"/>
    </source>
</evidence>
<keyword evidence="3" id="KW-1185">Reference proteome</keyword>
<evidence type="ECO:0000313" key="2">
    <source>
        <dbReference type="EMBL" id="KAK8842620.1"/>
    </source>
</evidence>
<dbReference type="Proteomes" id="UP001470230">
    <property type="component" value="Unassembled WGS sequence"/>
</dbReference>
<sequence>MKNVRPSKAGAKKKKRRYLCTVCHRPNHNKKTCMFNNNNKSDELINRDKDVENEEVITNDGSEEESSDSIEEDQNLNEIDILNFDDETNNDSSDSDIVEMQSINNETENIDQTDDELNDGNNDDQVFQNNSDFVDNDFFGNENIQISLKERETYMRKCTKNQLLIINKCPEFERFLKEITDPKDSEDGPTNNGIYYTQYHFIKEYIFNHPDDFEVSEEEVVKLIFEVNFKKPIKKKLFPEIIKMCNYNLMINRHLKVKFNLLC</sequence>
<proteinExistence type="predicted"/>
<organism evidence="2 3">
    <name type="scientific">Tritrichomonas musculus</name>
    <dbReference type="NCBI Taxonomy" id="1915356"/>
    <lineage>
        <taxon>Eukaryota</taxon>
        <taxon>Metamonada</taxon>
        <taxon>Parabasalia</taxon>
        <taxon>Tritrichomonadida</taxon>
        <taxon>Tritrichomonadidae</taxon>
        <taxon>Tritrichomonas</taxon>
    </lineage>
</organism>
<evidence type="ECO:0000256" key="1">
    <source>
        <dbReference type="SAM" id="MobiDB-lite"/>
    </source>
</evidence>
<evidence type="ECO:0008006" key="4">
    <source>
        <dbReference type="Google" id="ProtNLM"/>
    </source>
</evidence>
<feature type="region of interest" description="Disordered" evidence="1">
    <location>
        <begin position="48"/>
        <end position="75"/>
    </location>
</feature>